<reference evidence="1" key="2">
    <citation type="submission" date="2022-01" db="EMBL/GenBank/DDBJ databases">
        <authorList>
            <person name="Yamashiro T."/>
            <person name="Shiraishi A."/>
            <person name="Satake H."/>
            <person name="Nakayama K."/>
        </authorList>
    </citation>
    <scope>NUCLEOTIDE SEQUENCE</scope>
</reference>
<organism evidence="1 2">
    <name type="scientific">Tanacetum coccineum</name>
    <dbReference type="NCBI Taxonomy" id="301880"/>
    <lineage>
        <taxon>Eukaryota</taxon>
        <taxon>Viridiplantae</taxon>
        <taxon>Streptophyta</taxon>
        <taxon>Embryophyta</taxon>
        <taxon>Tracheophyta</taxon>
        <taxon>Spermatophyta</taxon>
        <taxon>Magnoliopsida</taxon>
        <taxon>eudicotyledons</taxon>
        <taxon>Gunneridae</taxon>
        <taxon>Pentapetalae</taxon>
        <taxon>asterids</taxon>
        <taxon>campanulids</taxon>
        <taxon>Asterales</taxon>
        <taxon>Asteraceae</taxon>
        <taxon>Asteroideae</taxon>
        <taxon>Anthemideae</taxon>
        <taxon>Anthemidinae</taxon>
        <taxon>Tanacetum</taxon>
    </lineage>
</organism>
<dbReference type="Proteomes" id="UP001151760">
    <property type="component" value="Unassembled WGS sequence"/>
</dbReference>
<proteinExistence type="predicted"/>
<keyword evidence="2" id="KW-1185">Reference proteome</keyword>
<protein>
    <submittedName>
        <fullName evidence="1">Uncharacterized protein</fullName>
    </submittedName>
</protein>
<sequence length="87" mass="10296">MLDLEDRRREKSGKNVFKQILDRPLALGNDLGFTNPTLHMTEFSAQVMEIEPDIENMTLNEYLEYKGEMERRLQGMFDPKEIQLRGY</sequence>
<dbReference type="EMBL" id="BQNB010020541">
    <property type="protein sequence ID" value="GJT97087.1"/>
    <property type="molecule type" value="Genomic_DNA"/>
</dbReference>
<name>A0ABQ5ICR8_9ASTR</name>
<evidence type="ECO:0000313" key="2">
    <source>
        <dbReference type="Proteomes" id="UP001151760"/>
    </source>
</evidence>
<evidence type="ECO:0000313" key="1">
    <source>
        <dbReference type="EMBL" id="GJT97087.1"/>
    </source>
</evidence>
<gene>
    <name evidence="1" type="ORF">Tco_1092605</name>
</gene>
<accession>A0ABQ5ICR8</accession>
<comment type="caution">
    <text evidence="1">The sequence shown here is derived from an EMBL/GenBank/DDBJ whole genome shotgun (WGS) entry which is preliminary data.</text>
</comment>
<reference evidence="1" key="1">
    <citation type="journal article" date="2022" name="Int. J. Mol. Sci.">
        <title>Draft Genome of Tanacetum Coccineum: Genomic Comparison of Closely Related Tanacetum-Family Plants.</title>
        <authorList>
            <person name="Yamashiro T."/>
            <person name="Shiraishi A."/>
            <person name="Nakayama K."/>
            <person name="Satake H."/>
        </authorList>
    </citation>
    <scope>NUCLEOTIDE SEQUENCE</scope>
</reference>